<dbReference type="GO" id="GO:0005886">
    <property type="term" value="C:plasma membrane"/>
    <property type="evidence" value="ECO:0007669"/>
    <property type="project" value="UniProtKB-SubCell"/>
</dbReference>
<dbReference type="InterPro" id="IPR038377">
    <property type="entry name" value="Na/Glc_symporter_sf"/>
</dbReference>
<protein>
    <submittedName>
        <fullName evidence="14">Uncharacterized protein</fullName>
    </submittedName>
</protein>
<dbReference type="AlphaFoldDB" id="A0A8S1EEE4"/>
<dbReference type="Gene3D" id="1.20.1730.10">
    <property type="entry name" value="Sodium/glucose cotransporter"/>
    <property type="match status" value="1"/>
</dbReference>
<name>A0A8S1EEE4_9PELO</name>
<dbReference type="PANTHER" id="PTHR42985:SF2">
    <property type="entry name" value="SODIUM-DEPENDENT MULTIVITAMIN TRANSPORTER"/>
    <property type="match status" value="1"/>
</dbReference>
<evidence type="ECO:0000256" key="6">
    <source>
        <dbReference type="ARBA" id="ARBA00022989"/>
    </source>
</evidence>
<evidence type="ECO:0000313" key="14">
    <source>
        <dbReference type="EMBL" id="CAB3400502.1"/>
    </source>
</evidence>
<evidence type="ECO:0000256" key="7">
    <source>
        <dbReference type="ARBA" id="ARBA00023053"/>
    </source>
</evidence>
<dbReference type="InterPro" id="IPR051163">
    <property type="entry name" value="Sodium:Solute_Symporter_SSF"/>
</dbReference>
<dbReference type="NCBIfam" id="TIGR00813">
    <property type="entry name" value="sss"/>
    <property type="match status" value="1"/>
</dbReference>
<evidence type="ECO:0000256" key="3">
    <source>
        <dbReference type="ARBA" id="ARBA00022448"/>
    </source>
</evidence>
<dbReference type="GO" id="GO:0015293">
    <property type="term" value="F:symporter activity"/>
    <property type="evidence" value="ECO:0007669"/>
    <property type="project" value="TreeGrafter"/>
</dbReference>
<evidence type="ECO:0000256" key="13">
    <source>
        <dbReference type="SAM" id="Phobius"/>
    </source>
</evidence>
<comment type="similarity">
    <text evidence="2 11">Belongs to the sodium:solute symporter (SSF) (TC 2.A.21) family.</text>
</comment>
<feature type="transmembrane region" description="Helical" evidence="13">
    <location>
        <begin position="270"/>
        <end position="295"/>
    </location>
</feature>
<organism evidence="14 15">
    <name type="scientific">Caenorhabditis bovis</name>
    <dbReference type="NCBI Taxonomy" id="2654633"/>
    <lineage>
        <taxon>Eukaryota</taxon>
        <taxon>Metazoa</taxon>
        <taxon>Ecdysozoa</taxon>
        <taxon>Nematoda</taxon>
        <taxon>Chromadorea</taxon>
        <taxon>Rhabditida</taxon>
        <taxon>Rhabditina</taxon>
        <taxon>Rhabditomorpha</taxon>
        <taxon>Rhabditoidea</taxon>
        <taxon>Rhabditidae</taxon>
        <taxon>Peloderinae</taxon>
        <taxon>Caenorhabditis</taxon>
    </lineage>
</organism>
<evidence type="ECO:0000256" key="2">
    <source>
        <dbReference type="ARBA" id="ARBA00006434"/>
    </source>
</evidence>
<evidence type="ECO:0000256" key="10">
    <source>
        <dbReference type="ARBA" id="ARBA00023201"/>
    </source>
</evidence>
<reference evidence="14 15" key="1">
    <citation type="submission" date="2020-04" db="EMBL/GenBank/DDBJ databases">
        <authorList>
            <person name="Laetsch R D."/>
            <person name="Stevens L."/>
            <person name="Kumar S."/>
            <person name="Blaxter L. M."/>
        </authorList>
    </citation>
    <scope>NUCLEOTIDE SEQUENCE [LARGE SCALE GENOMIC DNA]</scope>
</reference>
<keyword evidence="10" id="KW-0739">Sodium transport</keyword>
<keyword evidence="5 13" id="KW-0812">Transmembrane</keyword>
<feature type="transmembrane region" description="Helical" evidence="13">
    <location>
        <begin position="433"/>
        <end position="455"/>
    </location>
</feature>
<feature type="region of interest" description="Disordered" evidence="12">
    <location>
        <begin position="622"/>
        <end position="651"/>
    </location>
</feature>
<keyword evidence="4" id="KW-1003">Cell membrane</keyword>
<evidence type="ECO:0000313" key="15">
    <source>
        <dbReference type="Proteomes" id="UP000494206"/>
    </source>
</evidence>
<dbReference type="Proteomes" id="UP000494206">
    <property type="component" value="Unassembled WGS sequence"/>
</dbReference>
<feature type="transmembrane region" description="Helical" evidence="13">
    <location>
        <begin position="326"/>
        <end position="355"/>
    </location>
</feature>
<keyword evidence="15" id="KW-1185">Reference proteome</keyword>
<gene>
    <name evidence="14" type="ORF">CBOVIS_LOCUS3426</name>
</gene>
<feature type="transmembrane region" description="Helical" evidence="13">
    <location>
        <begin position="231"/>
        <end position="249"/>
    </location>
</feature>
<comment type="subcellular location">
    <subcellularLocation>
        <location evidence="1">Cell membrane</location>
        <topology evidence="1">Multi-pass membrane protein</topology>
    </subcellularLocation>
</comment>
<feature type="transmembrane region" description="Helical" evidence="13">
    <location>
        <begin position="120"/>
        <end position="139"/>
    </location>
</feature>
<evidence type="ECO:0000256" key="8">
    <source>
        <dbReference type="ARBA" id="ARBA00023065"/>
    </source>
</evidence>
<keyword evidence="8" id="KW-0406">Ion transport</keyword>
<dbReference type="EMBL" id="CADEPM010000002">
    <property type="protein sequence ID" value="CAB3400502.1"/>
    <property type="molecule type" value="Genomic_DNA"/>
</dbReference>
<comment type="caution">
    <text evidence="14">The sequence shown here is derived from an EMBL/GenBank/DDBJ whole genome shotgun (WGS) entry which is preliminary data.</text>
</comment>
<proteinExistence type="inferred from homology"/>
<keyword evidence="6 13" id="KW-1133">Transmembrane helix</keyword>
<dbReference type="PROSITE" id="PS50283">
    <property type="entry name" value="NA_SOLUT_SYMP_3"/>
    <property type="match status" value="1"/>
</dbReference>
<feature type="transmembrane region" description="Helical" evidence="13">
    <location>
        <begin position="43"/>
        <end position="65"/>
    </location>
</feature>
<sequence length="651" mass="71837">MEGIDFITLSVCLLAISVYGLLKSKQTVNEERTARSAMVGSGASVWSVTLSVCSGFISSISLLGFPAEVYYQGGMMLWFAPMYVIAFPLVAYVFLPVIYNLRLTTLYEYFERRFNYNCRFATTTLFCIQMILYNSVALYAPSLAISSITKIPILLSIFITAFLSATYICVGGAKAAIHTSALQMALIFVTMTFIIMASLNETTPFEVYKNVVQGNRLILNDFRVNPTIRHSVWSLMIGGMGNVVSLFAANQLSMQRYLGMDSLKSAQKVALLNIVCNTLILFSYVSVGFLIYSYYKDCHPNITNANELLPQYVTDVLSKYPGAVGLFAAAVYSAGISTLSASFNAVSSILINDVWKHFRLRKNMGEMSHEHVQKAMRFTPIILAFASIIVAGICSQLQSIVLQLSFIVFGAGGGPVLGSFVVGLFCPVVKGRAAFIGFVFAVIACFTVSIGSAILKVKPYPLELGSCGDPSNSTFNIDNLGRITSTPLMFGLDRIFAISYQYYSVIGVVTNVLISIAAQKFYAQTSQIMGELVQRILTTSHFRPSVITINTAAKMKRLQRLKRQYSTMEQVEVDDKNDGTPQESHAKPRIDNDDHLFKYPGNLRGVKKRRKLVEKTTVIAKNPNCVTKNEESAKNEKNENTAKSMQNSSES</sequence>
<feature type="transmembrane region" description="Helical" evidence="13">
    <location>
        <begin position="182"/>
        <end position="199"/>
    </location>
</feature>
<dbReference type="GO" id="GO:0006814">
    <property type="term" value="P:sodium ion transport"/>
    <property type="evidence" value="ECO:0007669"/>
    <property type="project" value="UniProtKB-KW"/>
</dbReference>
<feature type="compositionally biased region" description="Basic and acidic residues" evidence="12">
    <location>
        <begin position="628"/>
        <end position="640"/>
    </location>
</feature>
<feature type="transmembrane region" description="Helical" evidence="13">
    <location>
        <begin position="404"/>
        <end position="426"/>
    </location>
</feature>
<keyword evidence="3" id="KW-0813">Transport</keyword>
<evidence type="ECO:0000256" key="1">
    <source>
        <dbReference type="ARBA" id="ARBA00004651"/>
    </source>
</evidence>
<feature type="transmembrane region" description="Helical" evidence="13">
    <location>
        <begin position="151"/>
        <end position="170"/>
    </location>
</feature>
<feature type="compositionally biased region" description="Basic and acidic residues" evidence="12">
    <location>
        <begin position="573"/>
        <end position="597"/>
    </location>
</feature>
<dbReference type="OrthoDB" id="6132759at2759"/>
<feature type="transmembrane region" description="Helical" evidence="13">
    <location>
        <begin position="500"/>
        <end position="518"/>
    </location>
</feature>
<accession>A0A8S1EEE4</accession>
<evidence type="ECO:0000256" key="5">
    <source>
        <dbReference type="ARBA" id="ARBA00022692"/>
    </source>
</evidence>
<evidence type="ECO:0000256" key="9">
    <source>
        <dbReference type="ARBA" id="ARBA00023136"/>
    </source>
</evidence>
<evidence type="ECO:0000256" key="12">
    <source>
        <dbReference type="SAM" id="MobiDB-lite"/>
    </source>
</evidence>
<dbReference type="InterPro" id="IPR001734">
    <property type="entry name" value="Na/solute_symporter"/>
</dbReference>
<keyword evidence="7" id="KW-0915">Sodium</keyword>
<dbReference type="PANTHER" id="PTHR42985">
    <property type="entry name" value="SODIUM-COUPLED MONOCARBOXYLATE TRANSPORTER"/>
    <property type="match status" value="1"/>
</dbReference>
<evidence type="ECO:0000256" key="4">
    <source>
        <dbReference type="ARBA" id="ARBA00022475"/>
    </source>
</evidence>
<feature type="region of interest" description="Disordered" evidence="12">
    <location>
        <begin position="568"/>
        <end position="597"/>
    </location>
</feature>
<evidence type="ECO:0000256" key="11">
    <source>
        <dbReference type="RuleBase" id="RU362091"/>
    </source>
</evidence>
<feature type="transmembrane region" description="Helical" evidence="13">
    <location>
        <begin position="375"/>
        <end position="398"/>
    </location>
</feature>
<feature type="transmembrane region" description="Helical" evidence="13">
    <location>
        <begin position="6"/>
        <end position="22"/>
    </location>
</feature>
<dbReference type="Pfam" id="PF00474">
    <property type="entry name" value="SSF"/>
    <property type="match status" value="1"/>
</dbReference>
<feature type="transmembrane region" description="Helical" evidence="13">
    <location>
        <begin position="77"/>
        <end position="99"/>
    </location>
</feature>
<keyword evidence="9 13" id="KW-0472">Membrane</keyword>